<evidence type="ECO:0000256" key="5">
    <source>
        <dbReference type="ARBA" id="ARBA00038359"/>
    </source>
</evidence>
<reference evidence="9 10" key="1">
    <citation type="journal article" date="2016" name="DNA Res.">
        <title>Genome sequence of Aspergillus luchuensis NBRC 4314.</title>
        <authorList>
            <person name="Yamada O."/>
            <person name="Machida M."/>
            <person name="Hosoyama A."/>
            <person name="Goto M."/>
            <person name="Takahashi T."/>
            <person name="Futagami T."/>
            <person name="Yamagata Y."/>
            <person name="Takeuchi M."/>
            <person name="Kobayashi T."/>
            <person name="Koike H."/>
            <person name="Abe K."/>
            <person name="Asai K."/>
            <person name="Arita M."/>
            <person name="Fujita N."/>
            <person name="Fukuda K."/>
            <person name="Higa K."/>
            <person name="Horikawa H."/>
            <person name="Ishikawa T."/>
            <person name="Jinno K."/>
            <person name="Kato Y."/>
            <person name="Kirimura K."/>
            <person name="Mizutani O."/>
            <person name="Nakasone K."/>
            <person name="Sano M."/>
            <person name="Shiraishi Y."/>
            <person name="Tsukahara M."/>
            <person name="Gomi K."/>
        </authorList>
    </citation>
    <scope>NUCLEOTIDE SEQUENCE [LARGE SCALE GENOMIC DNA]</scope>
    <source>
        <strain evidence="9 10">RIB 2604</strain>
    </source>
</reference>
<feature type="transmembrane region" description="Helical" evidence="6">
    <location>
        <begin position="202"/>
        <end position="226"/>
    </location>
</feature>
<comment type="caution">
    <text evidence="9">The sequence shown here is derived from an EMBL/GenBank/DDBJ whole genome shotgun (WGS) entry which is preliminary data.</text>
</comment>
<dbReference type="InterPro" id="IPR052337">
    <property type="entry name" value="SAT4-like"/>
</dbReference>
<keyword evidence="2 6" id="KW-0812">Transmembrane</keyword>
<dbReference type="VEuPathDB" id="FungiDB:ASPFODRAFT_515826"/>
<evidence type="ECO:0000256" key="7">
    <source>
        <dbReference type="SAM" id="SignalP"/>
    </source>
</evidence>
<evidence type="ECO:0000256" key="3">
    <source>
        <dbReference type="ARBA" id="ARBA00022989"/>
    </source>
</evidence>
<keyword evidence="7" id="KW-0732">Signal</keyword>
<evidence type="ECO:0000256" key="1">
    <source>
        <dbReference type="ARBA" id="ARBA00004141"/>
    </source>
</evidence>
<accession>A0A146FAB7</accession>
<evidence type="ECO:0000313" key="9">
    <source>
        <dbReference type="EMBL" id="GAT22885.1"/>
    </source>
</evidence>
<dbReference type="InterPro" id="IPR049326">
    <property type="entry name" value="Rhodopsin_dom_fungi"/>
</dbReference>
<sequence length="324" mass="36238">MKIHQLLFTVLAALTVSVFAVSSNATEFPEFTRHMYELECDQPIKKGPPLVDPSTLAPAILATIFFFIRIAAKVANLAGGWGLDDYTVTIAWSNKAVIKYGFGMNTWDILPFHHVTLVFQYFEGLAMMYKIQISLCKISVLLFLLRIFQSRVFRICAYILIGINAAIGITFALVDLLRCVPVHLDWDNWTGEYEGVGTCINFIAAVLVHCLVNIFVDVVIVLLPIYEPLIHWSVIESQIAIMTTCLPAARAFINHYVPGLPGSTQRRTYDRTNSLYHNGGASSGVTNSKISKSVNISVDYTTRSERDSTSAVHLVDMDGRYERF</sequence>
<feature type="chain" id="PRO_5007523801" evidence="7">
    <location>
        <begin position="21"/>
        <end position="324"/>
    </location>
</feature>
<comment type="similarity">
    <text evidence="5">Belongs to the SAT4 family.</text>
</comment>
<evidence type="ECO:0000256" key="2">
    <source>
        <dbReference type="ARBA" id="ARBA00022692"/>
    </source>
</evidence>
<dbReference type="AlphaFoldDB" id="A0A146FAB7"/>
<dbReference type="PANTHER" id="PTHR33048">
    <property type="entry name" value="PTH11-LIKE INTEGRAL MEMBRANE PROTEIN (AFU_ORTHOLOGUE AFUA_5G11245)"/>
    <property type="match status" value="1"/>
</dbReference>
<feature type="domain" description="Rhodopsin" evidence="8">
    <location>
        <begin position="69"/>
        <end position="226"/>
    </location>
</feature>
<evidence type="ECO:0000256" key="4">
    <source>
        <dbReference type="ARBA" id="ARBA00023136"/>
    </source>
</evidence>
<keyword evidence="3 6" id="KW-1133">Transmembrane helix</keyword>
<dbReference type="GO" id="GO:0016020">
    <property type="term" value="C:membrane"/>
    <property type="evidence" value="ECO:0007669"/>
    <property type="project" value="UniProtKB-SubCell"/>
</dbReference>
<proteinExistence type="inferred from homology"/>
<dbReference type="Proteomes" id="UP000075230">
    <property type="component" value="Unassembled WGS sequence"/>
</dbReference>
<comment type="subcellular location">
    <subcellularLocation>
        <location evidence="1">Membrane</location>
        <topology evidence="1">Multi-pass membrane protein</topology>
    </subcellularLocation>
</comment>
<reference evidence="10" key="2">
    <citation type="submission" date="2016-02" db="EMBL/GenBank/DDBJ databases">
        <title>Genome sequencing of Aspergillus luchuensis NBRC 4314.</title>
        <authorList>
            <person name="Yamada O."/>
        </authorList>
    </citation>
    <scope>NUCLEOTIDE SEQUENCE [LARGE SCALE GENOMIC DNA]</scope>
    <source>
        <strain evidence="10">RIB 2604</strain>
    </source>
</reference>
<evidence type="ECO:0000313" key="10">
    <source>
        <dbReference type="Proteomes" id="UP000075230"/>
    </source>
</evidence>
<dbReference type="PANTHER" id="PTHR33048:SF141">
    <property type="entry name" value="INTEGRAL MEMBRANE PROTEIN-RELATED"/>
    <property type="match status" value="1"/>
</dbReference>
<evidence type="ECO:0000256" key="6">
    <source>
        <dbReference type="SAM" id="Phobius"/>
    </source>
</evidence>
<feature type="transmembrane region" description="Helical" evidence="6">
    <location>
        <begin position="155"/>
        <end position="174"/>
    </location>
</feature>
<protein>
    <submittedName>
        <fullName evidence="9">Integral membrane protein</fullName>
    </submittedName>
</protein>
<keyword evidence="4 6" id="KW-0472">Membrane</keyword>
<evidence type="ECO:0000259" key="8">
    <source>
        <dbReference type="Pfam" id="PF20684"/>
    </source>
</evidence>
<organism evidence="9 10">
    <name type="scientific">Aspergillus kawachii</name>
    <name type="common">White koji mold</name>
    <name type="synonym">Aspergillus awamori var. kawachi</name>
    <dbReference type="NCBI Taxonomy" id="1069201"/>
    <lineage>
        <taxon>Eukaryota</taxon>
        <taxon>Fungi</taxon>
        <taxon>Dikarya</taxon>
        <taxon>Ascomycota</taxon>
        <taxon>Pezizomycotina</taxon>
        <taxon>Eurotiomycetes</taxon>
        <taxon>Eurotiomycetidae</taxon>
        <taxon>Eurotiales</taxon>
        <taxon>Aspergillaceae</taxon>
        <taxon>Aspergillus</taxon>
        <taxon>Aspergillus subgen. Circumdati</taxon>
    </lineage>
</organism>
<feature type="signal peptide" evidence="7">
    <location>
        <begin position="1"/>
        <end position="20"/>
    </location>
</feature>
<gene>
    <name evidence="9" type="ORF">RIB2604_01700210</name>
</gene>
<feature type="transmembrane region" description="Helical" evidence="6">
    <location>
        <begin position="55"/>
        <end position="72"/>
    </location>
</feature>
<dbReference type="Pfam" id="PF20684">
    <property type="entry name" value="Fung_rhodopsin"/>
    <property type="match status" value="1"/>
</dbReference>
<dbReference type="EMBL" id="BCWF01000017">
    <property type="protein sequence ID" value="GAT22885.1"/>
    <property type="molecule type" value="Genomic_DNA"/>
</dbReference>
<name>A0A146FAB7_ASPKA</name>